<evidence type="ECO:0000313" key="3">
    <source>
        <dbReference type="Proteomes" id="UP001595583"/>
    </source>
</evidence>
<keyword evidence="3" id="KW-1185">Reference proteome</keyword>
<evidence type="ECO:0000259" key="1">
    <source>
        <dbReference type="Pfam" id="PF01968"/>
    </source>
</evidence>
<dbReference type="InterPro" id="IPR043129">
    <property type="entry name" value="ATPase_NBD"/>
</dbReference>
<sequence length="345" mass="36765">MEKGKTGIAGFDIGGAHLKVARAEAGRVVAAHIFATPLWQGLECLDAAIAEAEPLYRGAERLAFTMTGELVDIFSCREEGVAALIDRIERHFPDTEKLIYTVEAGLVGPNRARQMPDAVASANWHATASLAARLKGEALFVDMGSTTTDILALAGGEVRNRATTDAGRLSTSELVYTGFTRTLPFGVAQTAPVQGRLTPLMNEFFAAMGDVHRILGMLADGIDQHATADGKEKTAEASVARLARMVGRDAAELTDAEWRTVAEWFSERQLRMVHDAAVLVATGLAPDAPVIGAGIGRPQIERLARRMERPYLDFSTLFPVEEAARDEASAAAPATALALLAGMPG</sequence>
<proteinExistence type="predicted"/>
<dbReference type="InterPro" id="IPR002756">
    <property type="entry name" value="MfnF"/>
</dbReference>
<dbReference type="SUPFAM" id="SSF53067">
    <property type="entry name" value="Actin-like ATPase domain"/>
    <property type="match status" value="1"/>
</dbReference>
<gene>
    <name evidence="2" type="ORF">ACFOHJ_10340</name>
</gene>
<protein>
    <submittedName>
        <fullName evidence="2">Hydantoinase/oxoprolinase family protein</fullName>
    </submittedName>
</protein>
<dbReference type="RefSeq" id="WP_378220422.1">
    <property type="nucleotide sequence ID" value="NZ_JBHRTK010000012.1"/>
</dbReference>
<feature type="domain" description="Hydantoinase A/oxoprolinase" evidence="1">
    <location>
        <begin position="64"/>
        <end position="265"/>
    </location>
</feature>
<dbReference type="Proteomes" id="UP001595583">
    <property type="component" value="Unassembled WGS sequence"/>
</dbReference>
<evidence type="ECO:0000313" key="2">
    <source>
        <dbReference type="EMBL" id="MFC3206609.1"/>
    </source>
</evidence>
<dbReference type="NCBIfam" id="TIGR03123">
    <property type="entry name" value="one_C_unchar_1"/>
    <property type="match status" value="1"/>
</dbReference>
<dbReference type="Pfam" id="PF01968">
    <property type="entry name" value="Hydantoinase_A"/>
    <property type="match status" value="1"/>
</dbReference>
<name>A0ABV7KBU1_9HYPH</name>
<dbReference type="Gene3D" id="3.30.420.40">
    <property type="match status" value="1"/>
</dbReference>
<accession>A0ABV7KBU1</accession>
<dbReference type="InterPro" id="IPR002821">
    <property type="entry name" value="Hydantoinase_A"/>
</dbReference>
<dbReference type="EMBL" id="JBHRTK010000012">
    <property type="protein sequence ID" value="MFC3206609.1"/>
    <property type="molecule type" value="Genomic_DNA"/>
</dbReference>
<reference evidence="3" key="1">
    <citation type="journal article" date="2019" name="Int. J. Syst. Evol. Microbiol.">
        <title>The Global Catalogue of Microorganisms (GCM) 10K type strain sequencing project: providing services to taxonomists for standard genome sequencing and annotation.</title>
        <authorList>
            <consortium name="The Broad Institute Genomics Platform"/>
            <consortium name="The Broad Institute Genome Sequencing Center for Infectious Disease"/>
            <person name="Wu L."/>
            <person name="Ma J."/>
        </authorList>
    </citation>
    <scope>NUCLEOTIDE SEQUENCE [LARGE SCALE GENOMIC DNA]</scope>
    <source>
        <strain evidence="3">KCTC 52165</strain>
    </source>
</reference>
<organism evidence="2 3">
    <name type="scientific">Aquamicrobium soli</name>
    <dbReference type="NCBI Taxonomy" id="1811518"/>
    <lineage>
        <taxon>Bacteria</taxon>
        <taxon>Pseudomonadati</taxon>
        <taxon>Pseudomonadota</taxon>
        <taxon>Alphaproteobacteria</taxon>
        <taxon>Hyphomicrobiales</taxon>
        <taxon>Phyllobacteriaceae</taxon>
        <taxon>Aquamicrobium</taxon>
    </lineage>
</organism>
<comment type="caution">
    <text evidence="2">The sequence shown here is derived from an EMBL/GenBank/DDBJ whole genome shotgun (WGS) entry which is preliminary data.</text>
</comment>
<dbReference type="Gene3D" id="3.30.420.190">
    <property type="entry name" value="conserved archaeal protein q6m145"/>
    <property type="match status" value="1"/>
</dbReference>